<dbReference type="AlphaFoldDB" id="A0A1B6HI22"/>
<dbReference type="EMBL" id="GECU01033359">
    <property type="protein sequence ID" value="JAS74347.1"/>
    <property type="molecule type" value="Transcribed_RNA"/>
</dbReference>
<dbReference type="InterPro" id="IPR007325">
    <property type="entry name" value="KFase/CYL"/>
</dbReference>
<keyword evidence="2" id="KW-0732">Signal</keyword>
<dbReference type="Gene3D" id="3.50.30.50">
    <property type="entry name" value="Putative cyclase"/>
    <property type="match status" value="1"/>
</dbReference>
<dbReference type="GO" id="GO:0004061">
    <property type="term" value="F:arylformamidase activity"/>
    <property type="evidence" value="ECO:0007669"/>
    <property type="project" value="InterPro"/>
</dbReference>
<evidence type="ECO:0000256" key="1">
    <source>
        <dbReference type="ARBA" id="ARBA00007865"/>
    </source>
</evidence>
<sequence length="324" mass="35666">LSLEVTMYVFLFLITMVGLVSAADDCFYTAVDLSYRLSPFSTNYYPNFLPFEITIELVNVITDILFNEAKYIAGDEGGTKVEVPARFCDNGYKVGELCKDQLFLLPACVIDLTEKAAMDDNYQATVQDVEQWQAVFGPFPPRSIVIFDFGWSPRYPDVDRFFGRRGRLGTQLNHPGICPDLADYLGRHCNVYAVGTDAPDVDCGRNNELTTSPSQRILASHGKYTVTQLQLRRRRLPTVGAVVTVAPFYMAQATAAPARVFAEFCADPVPEVDCPVPPPKPLLIEHATPTVVAAPAPGSVITPGTLNHIHQGPHGVNHPPHKIL</sequence>
<protein>
    <submittedName>
        <fullName evidence="3">Uncharacterized protein</fullName>
    </submittedName>
</protein>
<accession>A0A1B6HI22</accession>
<comment type="similarity">
    <text evidence="1">Belongs to the Cyclase 1 superfamily.</text>
</comment>
<dbReference type="InterPro" id="IPR037175">
    <property type="entry name" value="KFase_sf"/>
</dbReference>
<dbReference type="GO" id="GO:0019441">
    <property type="term" value="P:L-tryptophan catabolic process to kynurenine"/>
    <property type="evidence" value="ECO:0007669"/>
    <property type="project" value="InterPro"/>
</dbReference>
<reference evidence="3" key="1">
    <citation type="submission" date="2015-11" db="EMBL/GenBank/DDBJ databases">
        <title>De novo transcriptome assembly of four potential Pierce s Disease insect vectors from Arizona vineyards.</title>
        <authorList>
            <person name="Tassone E.E."/>
        </authorList>
    </citation>
    <scope>NUCLEOTIDE SEQUENCE</scope>
</reference>
<name>A0A1B6HI22_9HEMI</name>
<evidence type="ECO:0000256" key="2">
    <source>
        <dbReference type="SAM" id="SignalP"/>
    </source>
</evidence>
<evidence type="ECO:0000313" key="3">
    <source>
        <dbReference type="EMBL" id="JAS74347.1"/>
    </source>
</evidence>
<feature type="signal peptide" evidence="2">
    <location>
        <begin position="1"/>
        <end position="22"/>
    </location>
</feature>
<organism evidence="3">
    <name type="scientific">Homalodisca liturata</name>
    <dbReference type="NCBI Taxonomy" id="320908"/>
    <lineage>
        <taxon>Eukaryota</taxon>
        <taxon>Metazoa</taxon>
        <taxon>Ecdysozoa</taxon>
        <taxon>Arthropoda</taxon>
        <taxon>Hexapoda</taxon>
        <taxon>Insecta</taxon>
        <taxon>Pterygota</taxon>
        <taxon>Neoptera</taxon>
        <taxon>Paraneoptera</taxon>
        <taxon>Hemiptera</taxon>
        <taxon>Auchenorrhyncha</taxon>
        <taxon>Membracoidea</taxon>
        <taxon>Cicadellidae</taxon>
        <taxon>Cicadellinae</taxon>
        <taxon>Proconiini</taxon>
        <taxon>Homalodisca</taxon>
    </lineage>
</organism>
<dbReference type="SUPFAM" id="SSF102198">
    <property type="entry name" value="Putative cyclase"/>
    <property type="match status" value="1"/>
</dbReference>
<proteinExistence type="inferred from homology"/>
<dbReference type="Pfam" id="PF04199">
    <property type="entry name" value="Cyclase"/>
    <property type="match status" value="1"/>
</dbReference>
<gene>
    <name evidence="3" type="ORF">g.6117</name>
</gene>
<feature type="non-terminal residue" evidence="3">
    <location>
        <position position="1"/>
    </location>
</feature>
<feature type="chain" id="PRO_5008584416" evidence="2">
    <location>
        <begin position="23"/>
        <end position="324"/>
    </location>
</feature>